<dbReference type="AlphaFoldDB" id="A0A9P7K1X1"/>
<dbReference type="Gene3D" id="2.30.30.30">
    <property type="match status" value="2"/>
</dbReference>
<dbReference type="OrthoDB" id="3057097at2759"/>
<protein>
    <recommendedName>
        <fullName evidence="1">KOW domain-containing protein</fullName>
    </recommendedName>
</protein>
<dbReference type="InterPro" id="IPR008991">
    <property type="entry name" value="Translation_prot_SH3-like_sf"/>
</dbReference>
<dbReference type="InterPro" id="IPR005824">
    <property type="entry name" value="KOW"/>
</dbReference>
<dbReference type="Proteomes" id="UP000717328">
    <property type="component" value="Unassembled WGS sequence"/>
</dbReference>
<keyword evidence="3" id="KW-1185">Reference proteome</keyword>
<accession>A0A9P7K1X1</accession>
<comment type="caution">
    <text evidence="2">The sequence shown here is derived from an EMBL/GenBank/DDBJ whole genome shotgun (WGS) entry which is preliminary data.</text>
</comment>
<name>A0A9P7K1X1_9AGAR</name>
<gene>
    <name evidence="2" type="ORF">H0H81_007006</name>
</gene>
<reference evidence="2" key="1">
    <citation type="submission" date="2021-02" db="EMBL/GenBank/DDBJ databases">
        <authorList>
            <person name="Nieuwenhuis M."/>
            <person name="Van De Peppel L.J.J."/>
        </authorList>
    </citation>
    <scope>NUCLEOTIDE SEQUENCE</scope>
    <source>
        <strain evidence="2">D49</strain>
    </source>
</reference>
<evidence type="ECO:0000259" key="1">
    <source>
        <dbReference type="SMART" id="SM00739"/>
    </source>
</evidence>
<dbReference type="SMART" id="SM00739">
    <property type="entry name" value="KOW"/>
    <property type="match status" value="2"/>
</dbReference>
<evidence type="ECO:0000313" key="3">
    <source>
        <dbReference type="Proteomes" id="UP000717328"/>
    </source>
</evidence>
<feature type="domain" description="KOW" evidence="1">
    <location>
        <begin position="24"/>
        <end position="51"/>
    </location>
</feature>
<organism evidence="2 3">
    <name type="scientific">Sphagnurus paluster</name>
    <dbReference type="NCBI Taxonomy" id="117069"/>
    <lineage>
        <taxon>Eukaryota</taxon>
        <taxon>Fungi</taxon>
        <taxon>Dikarya</taxon>
        <taxon>Basidiomycota</taxon>
        <taxon>Agaricomycotina</taxon>
        <taxon>Agaricomycetes</taxon>
        <taxon>Agaricomycetidae</taxon>
        <taxon>Agaricales</taxon>
        <taxon>Tricholomatineae</taxon>
        <taxon>Lyophyllaceae</taxon>
        <taxon>Sphagnurus</taxon>
    </lineage>
</organism>
<reference evidence="2" key="2">
    <citation type="submission" date="2021-10" db="EMBL/GenBank/DDBJ databases">
        <title>Phylogenomics reveals ancestral predisposition of the termite-cultivated fungus Termitomyces towards a domesticated lifestyle.</title>
        <authorList>
            <person name="Auxier B."/>
            <person name="Grum-Grzhimaylo A."/>
            <person name="Cardenas M.E."/>
            <person name="Lodge J.D."/>
            <person name="Laessoe T."/>
            <person name="Pedersen O."/>
            <person name="Smith M.E."/>
            <person name="Kuyper T.W."/>
            <person name="Franco-Molano E.A."/>
            <person name="Baroni T.J."/>
            <person name="Aanen D.K."/>
        </authorList>
    </citation>
    <scope>NUCLEOTIDE SEQUENCE</scope>
    <source>
        <strain evidence="2">D49</strain>
    </source>
</reference>
<dbReference type="InterPro" id="IPR014722">
    <property type="entry name" value="Rib_uL2_dom2"/>
</dbReference>
<feature type="domain" description="KOW" evidence="1">
    <location>
        <begin position="74"/>
        <end position="101"/>
    </location>
</feature>
<evidence type="ECO:0000313" key="2">
    <source>
        <dbReference type="EMBL" id="KAG5633539.1"/>
    </source>
</evidence>
<dbReference type="EMBL" id="JABCKI010007558">
    <property type="protein sequence ID" value="KAG5633539.1"/>
    <property type="molecule type" value="Genomic_DNA"/>
</dbReference>
<proteinExistence type="predicted"/>
<dbReference type="SUPFAM" id="SSF50104">
    <property type="entry name" value="Translation proteins SH3-like domain"/>
    <property type="match status" value="1"/>
</dbReference>
<sequence length="158" mass="17368">MFEKSKVIPRKMILRGLERAAMPCVTVGDPVKIISGELRGALGNIKSLSDREANVKIQDEDVTVSIPLEALRKDMRIGDEVLVTGGALIGLTGWVVSVDGEALQIYVRKLAKQFSVISHQVICYKGVIKSSTDSETVLVELQATMKQEAIPFKNLRFL</sequence>